<reference evidence="9" key="1">
    <citation type="submission" date="2019-02" db="EMBL/GenBank/DDBJ databases">
        <authorList>
            <person name="Gruber-Vodicka R. H."/>
            <person name="Seah K. B. B."/>
        </authorList>
    </citation>
    <scope>NUCLEOTIDE SEQUENCE</scope>
    <source>
        <strain evidence="9">BECK_BZ15</strain>
    </source>
</reference>
<evidence type="ECO:0000259" key="8">
    <source>
        <dbReference type="PROSITE" id="PS51278"/>
    </source>
</evidence>
<evidence type="ECO:0000256" key="5">
    <source>
        <dbReference type="ARBA" id="ARBA00022840"/>
    </source>
</evidence>
<evidence type="ECO:0000256" key="6">
    <source>
        <dbReference type="ARBA" id="ARBA00022962"/>
    </source>
</evidence>
<proteinExistence type="inferred from homology"/>
<sequence>MCGIAGIVDYNSPIDRSTLERMRTALHHRGPDEQTLRRLPHLGLVHTRLALIDLKNGSQPMCSADGRYWIIYNGEVYNFRELRRELQHFWDFRTDCDTEVVLAAWARWGMECLKRLNGMFAFFCWDARKGQGWLVRDLLGIKPVAWTDKGNFRFASEARALVATQGGAVRGDKLSILEYFVSPYASGVDHSMFAGIHYLEPGQYLHISRSGVTSGFWGDYNPHPQQLSQSPDLHPLLKAAVKRSMIADVPVGYLLSGGLDSTLVTYLGYRHTGRGNAYTIDNHDRDRFSRDKASLWAVADDVPHAVRAARSFRVPHYLVPIDRTRNSDHIAQIAAVNESIPVLEEEFPLHQLYQRAARDQKTIVVGEVADETHLRVFLSLESTDIERNEKYHGYPLLQRHDTKQ</sequence>
<gene>
    <name evidence="9" type="ORF">BECKFW1821A_GA0114235_100642</name>
</gene>
<dbReference type="InterPro" id="IPR006426">
    <property type="entry name" value="Asn_synth_AEB"/>
</dbReference>
<accession>A0A450RYM4</accession>
<dbReference type="AlphaFoldDB" id="A0A450RYM4"/>
<evidence type="ECO:0000256" key="3">
    <source>
        <dbReference type="ARBA" id="ARBA00012737"/>
    </source>
</evidence>
<dbReference type="Gene3D" id="3.40.50.620">
    <property type="entry name" value="HUPs"/>
    <property type="match status" value="1"/>
</dbReference>
<dbReference type="CDD" id="cd00712">
    <property type="entry name" value="AsnB"/>
    <property type="match status" value="1"/>
</dbReference>
<evidence type="ECO:0000256" key="1">
    <source>
        <dbReference type="ARBA" id="ARBA00005187"/>
    </source>
</evidence>
<comment type="catalytic activity">
    <reaction evidence="7">
        <text>L-aspartate + L-glutamine + ATP + H2O = L-asparagine + L-glutamate + AMP + diphosphate + H(+)</text>
        <dbReference type="Rhea" id="RHEA:12228"/>
        <dbReference type="ChEBI" id="CHEBI:15377"/>
        <dbReference type="ChEBI" id="CHEBI:15378"/>
        <dbReference type="ChEBI" id="CHEBI:29985"/>
        <dbReference type="ChEBI" id="CHEBI:29991"/>
        <dbReference type="ChEBI" id="CHEBI:30616"/>
        <dbReference type="ChEBI" id="CHEBI:33019"/>
        <dbReference type="ChEBI" id="CHEBI:58048"/>
        <dbReference type="ChEBI" id="CHEBI:58359"/>
        <dbReference type="ChEBI" id="CHEBI:456215"/>
        <dbReference type="EC" id="6.3.5.4"/>
    </reaction>
</comment>
<dbReference type="Pfam" id="PF00733">
    <property type="entry name" value="Asn_synthase"/>
    <property type="match status" value="1"/>
</dbReference>
<dbReference type="NCBIfam" id="TIGR01536">
    <property type="entry name" value="asn_synth_AEB"/>
    <property type="match status" value="1"/>
</dbReference>
<dbReference type="PANTHER" id="PTHR43284:SF1">
    <property type="entry name" value="ASPARAGINE SYNTHETASE"/>
    <property type="match status" value="1"/>
</dbReference>
<feature type="domain" description="Glutamine amidotransferase type-2" evidence="8">
    <location>
        <begin position="2"/>
        <end position="210"/>
    </location>
</feature>
<keyword evidence="5" id="KW-0067">ATP-binding</keyword>
<dbReference type="SUPFAM" id="SSF56235">
    <property type="entry name" value="N-terminal nucleophile aminohydrolases (Ntn hydrolases)"/>
    <property type="match status" value="1"/>
</dbReference>
<organism evidence="9">
    <name type="scientific">Candidatus Kentrum sp. FW</name>
    <dbReference type="NCBI Taxonomy" id="2126338"/>
    <lineage>
        <taxon>Bacteria</taxon>
        <taxon>Pseudomonadati</taxon>
        <taxon>Pseudomonadota</taxon>
        <taxon>Gammaproteobacteria</taxon>
        <taxon>Candidatus Kentrum</taxon>
    </lineage>
</organism>
<dbReference type="EMBL" id="CAADEW010000006">
    <property type="protein sequence ID" value="VFJ44309.1"/>
    <property type="molecule type" value="Genomic_DNA"/>
</dbReference>
<evidence type="ECO:0000256" key="7">
    <source>
        <dbReference type="ARBA" id="ARBA00048741"/>
    </source>
</evidence>
<dbReference type="Pfam" id="PF13537">
    <property type="entry name" value="GATase_7"/>
    <property type="match status" value="1"/>
</dbReference>
<comment type="similarity">
    <text evidence="2">Belongs to the asparagine synthetase family.</text>
</comment>
<dbReference type="GO" id="GO:0005524">
    <property type="term" value="F:ATP binding"/>
    <property type="evidence" value="ECO:0007669"/>
    <property type="project" value="UniProtKB-KW"/>
</dbReference>
<keyword evidence="6" id="KW-0315">Glutamine amidotransferase</keyword>
<dbReference type="InterPro" id="IPR001962">
    <property type="entry name" value="Asn_synthase"/>
</dbReference>
<dbReference type="PANTHER" id="PTHR43284">
    <property type="entry name" value="ASPARAGINE SYNTHETASE (GLUTAMINE-HYDROLYZING)"/>
    <property type="match status" value="1"/>
</dbReference>
<dbReference type="InterPro" id="IPR033738">
    <property type="entry name" value="AsnB_N"/>
</dbReference>
<dbReference type="InterPro" id="IPR017932">
    <property type="entry name" value="GATase_2_dom"/>
</dbReference>
<keyword evidence="4" id="KW-0547">Nucleotide-binding</keyword>
<evidence type="ECO:0000256" key="4">
    <source>
        <dbReference type="ARBA" id="ARBA00022741"/>
    </source>
</evidence>
<dbReference type="InterPro" id="IPR014729">
    <property type="entry name" value="Rossmann-like_a/b/a_fold"/>
</dbReference>
<dbReference type="EC" id="6.3.5.4" evidence="3"/>
<dbReference type="Gene3D" id="3.60.20.10">
    <property type="entry name" value="Glutamine Phosphoribosylpyrophosphate, subunit 1, domain 1"/>
    <property type="match status" value="1"/>
</dbReference>
<name>A0A450RYM4_9GAMM</name>
<dbReference type="SUPFAM" id="SSF52402">
    <property type="entry name" value="Adenine nucleotide alpha hydrolases-like"/>
    <property type="match status" value="1"/>
</dbReference>
<evidence type="ECO:0000256" key="2">
    <source>
        <dbReference type="ARBA" id="ARBA00005752"/>
    </source>
</evidence>
<evidence type="ECO:0000313" key="9">
    <source>
        <dbReference type="EMBL" id="VFJ44309.1"/>
    </source>
</evidence>
<protein>
    <recommendedName>
        <fullName evidence="3">asparagine synthase (glutamine-hydrolyzing)</fullName>
        <ecNumber evidence="3">6.3.5.4</ecNumber>
    </recommendedName>
</protein>
<comment type="pathway">
    <text evidence="1">Amino-acid biosynthesis; L-asparagine biosynthesis; L-asparagine from L-aspartate (L-Gln route): step 1/1.</text>
</comment>
<dbReference type="GO" id="GO:0006529">
    <property type="term" value="P:asparagine biosynthetic process"/>
    <property type="evidence" value="ECO:0007669"/>
    <property type="project" value="InterPro"/>
</dbReference>
<dbReference type="PROSITE" id="PS51278">
    <property type="entry name" value="GATASE_TYPE_2"/>
    <property type="match status" value="1"/>
</dbReference>
<dbReference type="InterPro" id="IPR029055">
    <property type="entry name" value="Ntn_hydrolases_N"/>
</dbReference>
<dbReference type="GO" id="GO:0004066">
    <property type="term" value="F:asparagine synthase (glutamine-hydrolyzing) activity"/>
    <property type="evidence" value="ECO:0007669"/>
    <property type="project" value="UniProtKB-EC"/>
</dbReference>
<dbReference type="InterPro" id="IPR051786">
    <property type="entry name" value="ASN_synthetase/amidase"/>
</dbReference>